<evidence type="ECO:0000256" key="5">
    <source>
        <dbReference type="HAMAP-Rule" id="MF_01334"/>
    </source>
</evidence>
<comment type="function">
    <text evidence="5">This is one of the proteins that binds to the 5S RNA in the ribosome where it forms part of the central protuberance.</text>
</comment>
<dbReference type="GO" id="GO:0022625">
    <property type="term" value="C:cytosolic large ribosomal subunit"/>
    <property type="evidence" value="ECO:0007669"/>
    <property type="project" value="TreeGrafter"/>
</dbReference>
<evidence type="ECO:0000313" key="9">
    <source>
        <dbReference type="Proteomes" id="UP000325004"/>
    </source>
</evidence>
<dbReference type="GO" id="GO:0006412">
    <property type="term" value="P:translation"/>
    <property type="evidence" value="ECO:0007669"/>
    <property type="project" value="UniProtKB-UniRule"/>
</dbReference>
<dbReference type="RefSeq" id="WP_148971465.1">
    <property type="nucleotide sequence ID" value="NZ_CP043316.1"/>
</dbReference>
<keyword evidence="4 5" id="KW-0687">Ribonucleoprotein</keyword>
<comment type="subunit">
    <text evidence="5">Part of the 50S ribosomal subunit; part of the 5S rRNA/L5/L18/L25 subcomplex. Contacts the 5S rRNA. Binds to the 5S rRNA independently of L5 and L18.</text>
</comment>
<dbReference type="InterPro" id="IPR037121">
    <property type="entry name" value="Ribosomal_bL25_C"/>
</dbReference>
<dbReference type="InterPro" id="IPR029751">
    <property type="entry name" value="Ribosomal_L25_dom"/>
</dbReference>
<evidence type="ECO:0000313" key="8">
    <source>
        <dbReference type="EMBL" id="QEK38349.1"/>
    </source>
</evidence>
<dbReference type="InterPro" id="IPR011035">
    <property type="entry name" value="Ribosomal_bL25/Gln-tRNA_synth"/>
</dbReference>
<sequence length="186" mass="20548">MINLFSREMFGTKSAKNIRAKDMVPVVIYSKSNQECANMSYKDAKTLLTTPNFMISKVDVALDDKPYKVLIKDVQYHPLTGKPLHIDLFVIEPDQKIRVTLPIAFKNKQLCPGMKLGGILNVLTKGIKSVVSSNNIPEAVTFDLAQSNIGDAIRLKDLNIPSDVQVLSFTANTTLATIISPSKPKE</sequence>
<accession>A0A5C0UEZ8</accession>
<dbReference type="InterPro" id="IPR020930">
    <property type="entry name" value="Ribosomal_uL5_bac-type"/>
</dbReference>
<dbReference type="Gene3D" id="2.40.240.10">
    <property type="entry name" value="Ribosomal Protein L25, Chain P"/>
    <property type="match status" value="1"/>
</dbReference>
<dbReference type="SUPFAM" id="SSF50715">
    <property type="entry name" value="Ribosomal protein L25-like"/>
    <property type="match status" value="1"/>
</dbReference>
<name>A0A5C0UEZ8_9PROT</name>
<dbReference type="Pfam" id="PF14693">
    <property type="entry name" value="Ribosomal_TL5_C"/>
    <property type="match status" value="1"/>
</dbReference>
<dbReference type="PANTHER" id="PTHR33284">
    <property type="entry name" value="RIBOSOMAL PROTEIN L25/GLN-TRNA SYNTHETASE, ANTI-CODON-BINDING DOMAIN-CONTAINING PROTEIN"/>
    <property type="match status" value="1"/>
</dbReference>
<proteinExistence type="inferred from homology"/>
<dbReference type="OrthoDB" id="9806411at2"/>
<evidence type="ECO:0000256" key="2">
    <source>
        <dbReference type="ARBA" id="ARBA00022884"/>
    </source>
</evidence>
<dbReference type="Pfam" id="PF01386">
    <property type="entry name" value="Ribosomal_L25p"/>
    <property type="match status" value="1"/>
</dbReference>
<dbReference type="EMBL" id="CP043316">
    <property type="protein sequence ID" value="QEK38349.1"/>
    <property type="molecule type" value="Genomic_DNA"/>
</dbReference>
<keyword evidence="1 5" id="KW-0699">rRNA-binding</keyword>
<reference evidence="8 9" key="1">
    <citation type="submission" date="2019-08" db="EMBL/GenBank/DDBJ databases">
        <title>Highly reduced genomes of protist endosymbionts show evolutionary convergence.</title>
        <authorList>
            <person name="George E."/>
            <person name="Husnik F."/>
            <person name="Tashyreva D."/>
            <person name="Prokopchuk G."/>
            <person name="Horak A."/>
            <person name="Kwong W.K."/>
            <person name="Lukes J."/>
            <person name="Keeling P.J."/>
        </authorList>
    </citation>
    <scope>NUCLEOTIDE SEQUENCE [LARGE SCALE GENOMIC DNA]</scope>
    <source>
        <strain evidence="8">1604LC</strain>
    </source>
</reference>
<feature type="domain" description="Large ribosomal subunit protein bL25 L25" evidence="6">
    <location>
        <begin position="3"/>
        <end position="88"/>
    </location>
</feature>
<dbReference type="Gene3D" id="2.170.120.20">
    <property type="entry name" value="Ribosomal protein L25, beta domain"/>
    <property type="match status" value="1"/>
</dbReference>
<dbReference type="GO" id="GO:0003735">
    <property type="term" value="F:structural constituent of ribosome"/>
    <property type="evidence" value="ECO:0007669"/>
    <property type="project" value="InterPro"/>
</dbReference>
<dbReference type="AlphaFoldDB" id="A0A5C0UEZ8"/>
<dbReference type="CDD" id="cd00495">
    <property type="entry name" value="Ribosomal_L25_TL5_CTC"/>
    <property type="match status" value="1"/>
</dbReference>
<keyword evidence="2 5" id="KW-0694">RNA-binding</keyword>
<dbReference type="GO" id="GO:0008097">
    <property type="term" value="F:5S rRNA binding"/>
    <property type="evidence" value="ECO:0007669"/>
    <property type="project" value="InterPro"/>
</dbReference>
<feature type="domain" description="Large ribosomal subunit protein bL25 beta" evidence="7">
    <location>
        <begin position="96"/>
        <end position="181"/>
    </location>
</feature>
<dbReference type="KEGG" id="cpri:FZC34_00195"/>
<dbReference type="HAMAP" id="MF_01334">
    <property type="entry name" value="Ribosomal_bL25_CTC"/>
    <property type="match status" value="1"/>
</dbReference>
<protein>
    <recommendedName>
        <fullName evidence="5">Large ribosomal subunit protein bL25</fullName>
    </recommendedName>
    <alternativeName>
        <fullName evidence="5">General stress protein CTC</fullName>
    </alternativeName>
</protein>
<dbReference type="Proteomes" id="UP000325004">
    <property type="component" value="Chromosome"/>
</dbReference>
<keyword evidence="9" id="KW-1185">Reference proteome</keyword>
<dbReference type="InterPro" id="IPR020056">
    <property type="entry name" value="Rbsml_bL25/Gln-tRNA_synth_N"/>
</dbReference>
<comment type="similarity">
    <text evidence="5">Belongs to the bacterial ribosomal protein bL25 family. CTC subfamily.</text>
</comment>
<gene>
    <name evidence="5" type="primary">rplY</name>
    <name evidence="5" type="synonym">ctc</name>
    <name evidence="8" type="ORF">FZC34_00195</name>
</gene>
<keyword evidence="3 5" id="KW-0689">Ribosomal protein</keyword>
<dbReference type="InterPro" id="IPR020057">
    <property type="entry name" value="Ribosomal_bL25_b-dom"/>
</dbReference>
<organism evidence="8 9">
    <name type="scientific">Candidatus Cytomitobacter primus</name>
    <dbReference type="NCBI Taxonomy" id="2066024"/>
    <lineage>
        <taxon>Bacteria</taxon>
        <taxon>Pseudomonadati</taxon>
        <taxon>Pseudomonadota</taxon>
        <taxon>Alphaproteobacteria</taxon>
        <taxon>Holosporales</taxon>
        <taxon>Holosporaceae</taxon>
        <taxon>Candidatus Cytomitobacter</taxon>
    </lineage>
</organism>
<dbReference type="PANTHER" id="PTHR33284:SF1">
    <property type="entry name" value="RIBOSOMAL PROTEIN L25_GLN-TRNA SYNTHETASE, ANTI-CODON-BINDING DOMAIN-CONTAINING PROTEIN"/>
    <property type="match status" value="1"/>
</dbReference>
<evidence type="ECO:0000256" key="3">
    <source>
        <dbReference type="ARBA" id="ARBA00022980"/>
    </source>
</evidence>
<evidence type="ECO:0000256" key="4">
    <source>
        <dbReference type="ARBA" id="ARBA00023274"/>
    </source>
</evidence>
<evidence type="ECO:0000256" key="1">
    <source>
        <dbReference type="ARBA" id="ARBA00022730"/>
    </source>
</evidence>
<dbReference type="InterPro" id="IPR001021">
    <property type="entry name" value="Ribosomal_bL25_long"/>
</dbReference>
<dbReference type="NCBIfam" id="TIGR00731">
    <property type="entry name" value="bL25_bact_ctc"/>
    <property type="match status" value="1"/>
</dbReference>
<evidence type="ECO:0000259" key="7">
    <source>
        <dbReference type="Pfam" id="PF14693"/>
    </source>
</evidence>
<evidence type="ECO:0000259" key="6">
    <source>
        <dbReference type="Pfam" id="PF01386"/>
    </source>
</evidence>